<comment type="caution">
    <text evidence="2">The sequence shown here is derived from an EMBL/GenBank/DDBJ whole genome shotgun (WGS) entry which is preliminary data.</text>
</comment>
<evidence type="ECO:0000259" key="1">
    <source>
        <dbReference type="PROSITE" id="PS51459"/>
    </source>
</evidence>
<dbReference type="PANTHER" id="PTHR13504">
    <property type="entry name" value="FIDO DOMAIN-CONTAINING PROTEIN DDB_G0283145"/>
    <property type="match status" value="1"/>
</dbReference>
<evidence type="ECO:0000313" key="2">
    <source>
        <dbReference type="EMBL" id="SFK47619.1"/>
    </source>
</evidence>
<dbReference type="Gene3D" id="1.10.3290.10">
    <property type="entry name" value="Fido-like domain"/>
    <property type="match status" value="1"/>
</dbReference>
<evidence type="ECO:0000313" key="3">
    <source>
        <dbReference type="Proteomes" id="UP000199598"/>
    </source>
</evidence>
<dbReference type="InterPro" id="IPR036597">
    <property type="entry name" value="Fido-like_dom_sf"/>
</dbReference>
<dbReference type="Proteomes" id="UP000199598">
    <property type="component" value="Unassembled WGS sequence"/>
</dbReference>
<dbReference type="PROSITE" id="PS51459">
    <property type="entry name" value="FIDO"/>
    <property type="match status" value="1"/>
</dbReference>
<dbReference type="EMBL" id="FOSK01000005">
    <property type="protein sequence ID" value="SFK47619.1"/>
    <property type="molecule type" value="Genomic_DNA"/>
</dbReference>
<dbReference type="SUPFAM" id="SSF140931">
    <property type="entry name" value="Fic-like"/>
    <property type="match status" value="1"/>
</dbReference>
<accession>A0A1I3ZVQ9</accession>
<sequence length="508" mass="57885">MNKPFSQAVTVFHERWLPVPATPAGYSALIDAYDLRVPIPHILCAIGDRHKIIEQDGWRIFTPRHAPEPNLLGHLTFALKNEGLDLAALKRLFLACGPEPIEELVKLRPTGRYTRRIWFLYEWLLGEQLNLPDVETGAYVDALDTTKQFGGSSTPSPRHRVRNNLPGTPQFCPLIFRNKDLEAFQQAKLHEKAMDAAASVPKDLLARTAAFLLLKDSKSSFAIEGERPAHDRIQRWGRAIADAGKTPLSIEEFLRLQRVVIGDDRFVHMGLREEGGFVGMHDRETRMPVPDHISAKPEDLRSLMNGMIDFAQDYAKHLDPVLAAAVLAFGFVYVHPFEDGNGRLHRYLIHHALAQRGFNPPGVVFPVSSVILERIDTYKQVLEDYSSRLLGKIDWQPTAHGNLTVTNETADFYRFFDATAHAEFLYACVKRTVEHDLPEEARFLQNHDRFQQELNQVIDMPARLADLLFRFLNQNNGKLSHRAKVKEFAALTDEETKRIEEIYKLSFE</sequence>
<proteinExistence type="predicted"/>
<protein>
    <submittedName>
        <fullName evidence="2">Fic/DOC family protein</fullName>
    </submittedName>
</protein>
<dbReference type="InterPro" id="IPR040198">
    <property type="entry name" value="Fido_containing"/>
</dbReference>
<organism evidence="2 3">
    <name type="scientific">Pseudovibrio ascidiaceicola</name>
    <dbReference type="NCBI Taxonomy" id="285279"/>
    <lineage>
        <taxon>Bacteria</taxon>
        <taxon>Pseudomonadati</taxon>
        <taxon>Pseudomonadota</taxon>
        <taxon>Alphaproteobacteria</taxon>
        <taxon>Hyphomicrobiales</taxon>
        <taxon>Stappiaceae</taxon>
        <taxon>Pseudovibrio</taxon>
    </lineage>
</organism>
<gene>
    <name evidence="2" type="ORF">SAMN04488518_105288</name>
</gene>
<feature type="domain" description="Fido" evidence="1">
    <location>
        <begin position="248"/>
        <end position="418"/>
    </location>
</feature>
<reference evidence="2 3" key="1">
    <citation type="submission" date="2016-10" db="EMBL/GenBank/DDBJ databases">
        <authorList>
            <person name="Varghese N."/>
            <person name="Submissions S."/>
        </authorList>
    </citation>
    <scope>NUCLEOTIDE SEQUENCE [LARGE SCALE GENOMIC DNA]</scope>
    <source>
        <strain evidence="2 3">DSM 16392</strain>
    </source>
</reference>
<dbReference type="InterPro" id="IPR003812">
    <property type="entry name" value="Fido"/>
</dbReference>
<dbReference type="PANTHER" id="PTHR13504:SF38">
    <property type="entry name" value="FIDO DOMAIN-CONTAINING PROTEIN"/>
    <property type="match status" value="1"/>
</dbReference>
<name>A0A1I3ZVQ9_9HYPH</name>
<keyword evidence="3" id="KW-1185">Reference proteome</keyword>
<dbReference type="RefSeq" id="WP_093519615.1">
    <property type="nucleotide sequence ID" value="NZ_FOSK01000005.1"/>
</dbReference>
<dbReference type="Pfam" id="PF02661">
    <property type="entry name" value="Fic"/>
    <property type="match status" value="1"/>
</dbReference>